<dbReference type="Proteomes" id="UP001216907">
    <property type="component" value="Unassembled WGS sequence"/>
</dbReference>
<organism evidence="6 7">
    <name type="scientific">Paludisphaera mucosa</name>
    <dbReference type="NCBI Taxonomy" id="3030827"/>
    <lineage>
        <taxon>Bacteria</taxon>
        <taxon>Pseudomonadati</taxon>
        <taxon>Planctomycetota</taxon>
        <taxon>Planctomycetia</taxon>
        <taxon>Isosphaerales</taxon>
        <taxon>Isosphaeraceae</taxon>
        <taxon>Paludisphaera</taxon>
    </lineage>
</organism>
<feature type="domain" description="HTH tetR-type" evidence="5">
    <location>
        <begin position="11"/>
        <end position="71"/>
    </location>
</feature>
<dbReference type="SUPFAM" id="SSF48498">
    <property type="entry name" value="Tetracyclin repressor-like, C-terminal domain"/>
    <property type="match status" value="1"/>
</dbReference>
<dbReference type="InterPro" id="IPR001647">
    <property type="entry name" value="HTH_TetR"/>
</dbReference>
<keyword evidence="3" id="KW-0804">Transcription</keyword>
<keyword evidence="1" id="KW-0805">Transcription regulation</keyword>
<evidence type="ECO:0000256" key="3">
    <source>
        <dbReference type="ARBA" id="ARBA00023163"/>
    </source>
</evidence>
<dbReference type="PRINTS" id="PR00455">
    <property type="entry name" value="HTHTETR"/>
</dbReference>
<feature type="DNA-binding region" description="H-T-H motif" evidence="4">
    <location>
        <begin position="34"/>
        <end position="53"/>
    </location>
</feature>
<gene>
    <name evidence="6" type="ORF">PZE19_20175</name>
</gene>
<dbReference type="Gene3D" id="1.10.10.60">
    <property type="entry name" value="Homeodomain-like"/>
    <property type="match status" value="1"/>
</dbReference>
<dbReference type="PANTHER" id="PTHR47506">
    <property type="entry name" value="TRANSCRIPTIONAL REGULATORY PROTEIN"/>
    <property type="match status" value="1"/>
</dbReference>
<dbReference type="PANTHER" id="PTHR47506:SF10">
    <property type="entry name" value="TRANSCRIPTIONAL REGULATORY PROTEIN"/>
    <property type="match status" value="1"/>
</dbReference>
<sequence length="189" mass="20726">MEPRRMGRPRKFTREDVLARALPVFWERGFADAAVHELEKATGVNKSGLYSEFPSKEALFLACLRHYYEVRNGAAILAAEPLGWANIEAFLKAGLTCPGGSKGCFAINSMREFAILPAEARQIVAENAGRLKGLLEFNVRAAGTKADPAAVAELISTFFSGICVEQNLEEPKARALRKIDDLMALLRAD</sequence>
<protein>
    <submittedName>
        <fullName evidence="6">TetR/AcrR family transcriptional regulator</fullName>
    </submittedName>
</protein>
<evidence type="ECO:0000259" key="5">
    <source>
        <dbReference type="PROSITE" id="PS50977"/>
    </source>
</evidence>
<evidence type="ECO:0000313" key="7">
    <source>
        <dbReference type="Proteomes" id="UP001216907"/>
    </source>
</evidence>
<accession>A0ABT6FEU3</accession>
<dbReference type="RefSeq" id="WP_277862399.1">
    <property type="nucleotide sequence ID" value="NZ_JARRAG010000002.1"/>
</dbReference>
<evidence type="ECO:0000313" key="6">
    <source>
        <dbReference type="EMBL" id="MDG3006097.1"/>
    </source>
</evidence>
<dbReference type="Gene3D" id="1.10.357.10">
    <property type="entry name" value="Tetracycline Repressor, domain 2"/>
    <property type="match status" value="1"/>
</dbReference>
<dbReference type="InterPro" id="IPR036271">
    <property type="entry name" value="Tet_transcr_reg_TetR-rel_C_sf"/>
</dbReference>
<dbReference type="SUPFAM" id="SSF46689">
    <property type="entry name" value="Homeodomain-like"/>
    <property type="match status" value="1"/>
</dbReference>
<comment type="caution">
    <text evidence="6">The sequence shown here is derived from an EMBL/GenBank/DDBJ whole genome shotgun (WGS) entry which is preliminary data.</text>
</comment>
<proteinExistence type="predicted"/>
<dbReference type="InterPro" id="IPR009057">
    <property type="entry name" value="Homeodomain-like_sf"/>
</dbReference>
<evidence type="ECO:0000256" key="1">
    <source>
        <dbReference type="ARBA" id="ARBA00023015"/>
    </source>
</evidence>
<dbReference type="Pfam" id="PF00440">
    <property type="entry name" value="TetR_N"/>
    <property type="match status" value="1"/>
</dbReference>
<keyword evidence="7" id="KW-1185">Reference proteome</keyword>
<evidence type="ECO:0000256" key="4">
    <source>
        <dbReference type="PROSITE-ProRule" id="PRU00335"/>
    </source>
</evidence>
<keyword evidence="2 4" id="KW-0238">DNA-binding</keyword>
<dbReference type="EMBL" id="JARRAG010000002">
    <property type="protein sequence ID" value="MDG3006097.1"/>
    <property type="molecule type" value="Genomic_DNA"/>
</dbReference>
<evidence type="ECO:0000256" key="2">
    <source>
        <dbReference type="ARBA" id="ARBA00023125"/>
    </source>
</evidence>
<reference evidence="6 7" key="1">
    <citation type="submission" date="2023-03" db="EMBL/GenBank/DDBJ databases">
        <title>Paludisphaera mucosa sp. nov. a novel planctomycete from northern fen.</title>
        <authorList>
            <person name="Ivanova A."/>
        </authorList>
    </citation>
    <scope>NUCLEOTIDE SEQUENCE [LARGE SCALE GENOMIC DNA]</scope>
    <source>
        <strain evidence="6 7">Pla2</strain>
    </source>
</reference>
<dbReference type="PROSITE" id="PS50977">
    <property type="entry name" value="HTH_TETR_2"/>
    <property type="match status" value="1"/>
</dbReference>
<name>A0ABT6FEU3_9BACT</name>